<name>A0A0L0S4H8_ALLM3</name>
<reference evidence="2" key="2">
    <citation type="submission" date="2009-11" db="EMBL/GenBank/DDBJ databases">
        <title>The Genome Sequence of Allomyces macrogynus strain ATCC 38327.</title>
        <authorList>
            <consortium name="The Broad Institute Genome Sequencing Platform"/>
            <person name="Russ C."/>
            <person name="Cuomo C."/>
            <person name="Shea T."/>
            <person name="Young S.K."/>
            <person name="Zeng Q."/>
            <person name="Koehrsen M."/>
            <person name="Haas B."/>
            <person name="Borodovsky M."/>
            <person name="Guigo R."/>
            <person name="Alvarado L."/>
            <person name="Berlin A."/>
            <person name="Borenstein D."/>
            <person name="Chen Z."/>
            <person name="Engels R."/>
            <person name="Freedman E."/>
            <person name="Gellesch M."/>
            <person name="Goldberg J."/>
            <person name="Griggs A."/>
            <person name="Gujja S."/>
            <person name="Heiman D."/>
            <person name="Hepburn T."/>
            <person name="Howarth C."/>
            <person name="Jen D."/>
            <person name="Larson L."/>
            <person name="Lewis B."/>
            <person name="Mehta T."/>
            <person name="Park D."/>
            <person name="Pearson M."/>
            <person name="Roberts A."/>
            <person name="Saif S."/>
            <person name="Shenoy N."/>
            <person name="Sisk P."/>
            <person name="Stolte C."/>
            <person name="Sykes S."/>
            <person name="Walk T."/>
            <person name="White J."/>
            <person name="Yandava C."/>
            <person name="Burger G."/>
            <person name="Gray M.W."/>
            <person name="Holland P.W.H."/>
            <person name="King N."/>
            <person name="Lang F.B.F."/>
            <person name="Roger A.J."/>
            <person name="Ruiz-Trillo I."/>
            <person name="Lander E."/>
            <person name="Nusbaum C."/>
        </authorList>
    </citation>
    <scope>NUCLEOTIDE SEQUENCE [LARGE SCALE GENOMIC DNA]</scope>
    <source>
        <strain evidence="2">ATCC 38327</strain>
    </source>
</reference>
<dbReference type="VEuPathDB" id="FungiDB:AMAG_03135"/>
<accession>A0A0L0S4H8</accession>
<dbReference type="EMBL" id="GG745331">
    <property type="protein sequence ID" value="KNE57417.1"/>
    <property type="molecule type" value="Genomic_DNA"/>
</dbReference>
<reference evidence="1 2" key="1">
    <citation type="submission" date="2009-11" db="EMBL/GenBank/DDBJ databases">
        <title>Annotation of Allomyces macrogynus ATCC 38327.</title>
        <authorList>
            <consortium name="The Broad Institute Genome Sequencing Platform"/>
            <person name="Russ C."/>
            <person name="Cuomo C."/>
            <person name="Burger G."/>
            <person name="Gray M.W."/>
            <person name="Holland P.W.H."/>
            <person name="King N."/>
            <person name="Lang F.B.F."/>
            <person name="Roger A.J."/>
            <person name="Ruiz-Trillo I."/>
            <person name="Young S.K."/>
            <person name="Zeng Q."/>
            <person name="Gargeya S."/>
            <person name="Fitzgerald M."/>
            <person name="Haas B."/>
            <person name="Abouelleil A."/>
            <person name="Alvarado L."/>
            <person name="Arachchi H.M."/>
            <person name="Berlin A."/>
            <person name="Chapman S.B."/>
            <person name="Gearin G."/>
            <person name="Goldberg J."/>
            <person name="Griggs A."/>
            <person name="Gujja S."/>
            <person name="Hansen M."/>
            <person name="Heiman D."/>
            <person name="Howarth C."/>
            <person name="Larimer J."/>
            <person name="Lui A."/>
            <person name="MacDonald P.J.P."/>
            <person name="McCowen C."/>
            <person name="Montmayeur A."/>
            <person name="Murphy C."/>
            <person name="Neiman D."/>
            <person name="Pearson M."/>
            <person name="Priest M."/>
            <person name="Roberts A."/>
            <person name="Saif S."/>
            <person name="Shea T."/>
            <person name="Sisk P."/>
            <person name="Stolte C."/>
            <person name="Sykes S."/>
            <person name="Wortman J."/>
            <person name="Nusbaum C."/>
            <person name="Birren B."/>
        </authorList>
    </citation>
    <scope>NUCLEOTIDE SEQUENCE [LARGE SCALE GENOMIC DNA]</scope>
    <source>
        <strain evidence="1 2">ATCC 38327</strain>
    </source>
</reference>
<keyword evidence="2" id="KW-1185">Reference proteome</keyword>
<dbReference type="OrthoDB" id="2228at2759"/>
<dbReference type="Proteomes" id="UP000054350">
    <property type="component" value="Unassembled WGS sequence"/>
</dbReference>
<gene>
    <name evidence="1" type="ORF">AMAG_03135</name>
</gene>
<evidence type="ECO:0008006" key="3">
    <source>
        <dbReference type="Google" id="ProtNLM"/>
    </source>
</evidence>
<protein>
    <recommendedName>
        <fullName evidence="3">Sec1 family protein</fullName>
    </recommendedName>
</protein>
<evidence type="ECO:0000313" key="2">
    <source>
        <dbReference type="Proteomes" id="UP000054350"/>
    </source>
</evidence>
<organism evidence="1 2">
    <name type="scientific">Allomyces macrogynus (strain ATCC 38327)</name>
    <name type="common">Allomyces javanicus var. macrogynus</name>
    <dbReference type="NCBI Taxonomy" id="578462"/>
    <lineage>
        <taxon>Eukaryota</taxon>
        <taxon>Fungi</taxon>
        <taxon>Fungi incertae sedis</taxon>
        <taxon>Blastocladiomycota</taxon>
        <taxon>Blastocladiomycetes</taxon>
        <taxon>Blastocladiales</taxon>
        <taxon>Blastocladiaceae</taxon>
        <taxon>Allomyces</taxon>
    </lineage>
</organism>
<sequence>MATVSPSGARNDAPFPVAAQQWFADRIAPHLPGAVAYFDDAAADIWDHALPQGLASLMIQAASVVTASPTARVRILSSTPFGLLPDGSVPDTNVDVMGMHPREALEADLRGAIQFANRDVHGLPDSDLDVDDLVVCEYVPVTWATLLPSFLVVGASPESSLRPGTLLKLGLRDWPAASALQTAHPSDLAVALFGLLESRDLDPCLWTLGDHRTTAVTAAGELIRMRQFLNVASELGHPKAAVVLVDRALDLAPLLTESDHILSRLYRPSTTPKSDGYVGLAPSASLQFAIPSANADLSVPLCHHGGVVLEWMQLLVDFPRDGLSLLRKRLMDLGTRMRLLGKPTAAQFKKLLAGLQERSDVVQNQVECLLFAGLIATALDKTCALAAWLAQLPPSPIPNLIRHAVTAIYDRTSDLVRHDPPSASAQAMRGFLGFSRLLTTDPTTPTECNKIIVCVTGPVSWPEVSLFRDLIKNRTAAFPHPDAAPRVTLVACGVENHGAVFVHE</sequence>
<evidence type="ECO:0000313" key="1">
    <source>
        <dbReference type="EMBL" id="KNE57417.1"/>
    </source>
</evidence>
<dbReference type="AlphaFoldDB" id="A0A0L0S4H8"/>
<proteinExistence type="predicted"/>